<dbReference type="STRING" id="766136.BHF68_05305"/>
<feature type="binding site" evidence="8">
    <location>
        <position position="20"/>
    </location>
    <ligand>
        <name>Mg(2+)</name>
        <dbReference type="ChEBI" id="CHEBI:18420"/>
    </ligand>
</feature>
<comment type="caution">
    <text evidence="9">The sequence shown here is derived from an EMBL/GenBank/DDBJ whole genome shotgun (WGS) entry which is preliminary data.</text>
</comment>
<comment type="function">
    <text evidence="5">Catalyzes the dephosphorylation of 2-6 carbon acid sugars in vitro.</text>
</comment>
<keyword evidence="3 9" id="KW-0378">Hydrolase</keyword>
<feature type="active site" description="Nucleophile" evidence="6">
    <location>
        <position position="20"/>
    </location>
</feature>
<dbReference type="Gene3D" id="3.40.50.1000">
    <property type="entry name" value="HAD superfamily/HAD-like"/>
    <property type="match status" value="2"/>
</dbReference>
<dbReference type="InterPro" id="IPR023214">
    <property type="entry name" value="HAD_sf"/>
</dbReference>
<dbReference type="Pfam" id="PF13242">
    <property type="entry name" value="Hydrolase_like"/>
    <property type="match status" value="1"/>
</dbReference>
<protein>
    <recommendedName>
        <fullName evidence="5">Acid sugar phosphatase</fullName>
        <ecNumber evidence="5">3.1.3.-</ecNumber>
    </recommendedName>
</protein>
<dbReference type="PANTHER" id="PTHR19288:SF46">
    <property type="entry name" value="HALOACID DEHALOGENASE-LIKE HYDROLASE DOMAIN-CONTAINING PROTEIN 2"/>
    <property type="match status" value="1"/>
</dbReference>
<dbReference type="PANTHER" id="PTHR19288">
    <property type="entry name" value="4-NITROPHENYLPHOSPHATASE-RELATED"/>
    <property type="match status" value="1"/>
</dbReference>
<feature type="binding site" evidence="8">
    <location>
        <position position="224"/>
    </location>
    <ligand>
        <name>Mg(2+)</name>
        <dbReference type="ChEBI" id="CHEBI:18420"/>
    </ligand>
</feature>
<dbReference type="GO" id="GO:0016791">
    <property type="term" value="F:phosphatase activity"/>
    <property type="evidence" value="ECO:0007669"/>
    <property type="project" value="TreeGrafter"/>
</dbReference>
<evidence type="ECO:0000256" key="1">
    <source>
        <dbReference type="ARBA" id="ARBA00006696"/>
    </source>
</evidence>
<evidence type="ECO:0000256" key="2">
    <source>
        <dbReference type="ARBA" id="ARBA00022723"/>
    </source>
</evidence>
<dbReference type="Proteomes" id="UP000094296">
    <property type="component" value="Unassembled WGS sequence"/>
</dbReference>
<organism evidence="9 10">
    <name type="scientific">Desulfuribacillus alkaliarsenatis</name>
    <dbReference type="NCBI Taxonomy" id="766136"/>
    <lineage>
        <taxon>Bacteria</taxon>
        <taxon>Bacillati</taxon>
        <taxon>Bacillota</taxon>
        <taxon>Desulfuribacillia</taxon>
        <taxon>Desulfuribacillales</taxon>
        <taxon>Desulfuribacillaceae</taxon>
        <taxon>Desulfuribacillus</taxon>
    </lineage>
</organism>
<dbReference type="PIRSF" id="PIRSF000915">
    <property type="entry name" value="PGP-type_phosphatase"/>
    <property type="match status" value="1"/>
</dbReference>
<dbReference type="NCBIfam" id="TIGR01457">
    <property type="entry name" value="HAD-SF-IIA-hyp2"/>
    <property type="match status" value="1"/>
</dbReference>
<comment type="similarity">
    <text evidence="1 5">Belongs to the HAD-like hydrolase superfamily. NagD family.</text>
</comment>
<dbReference type="SUPFAM" id="SSF56784">
    <property type="entry name" value="HAD-like"/>
    <property type="match status" value="1"/>
</dbReference>
<dbReference type="OrthoDB" id="9810449at2"/>
<dbReference type="FunFam" id="3.40.50.1000:FF:000053">
    <property type="entry name" value="TIGR01457 family HAD hydrolase"/>
    <property type="match status" value="1"/>
</dbReference>
<keyword evidence="10" id="KW-1185">Reference proteome</keyword>
<dbReference type="Pfam" id="PF13344">
    <property type="entry name" value="Hydrolase_6"/>
    <property type="match status" value="1"/>
</dbReference>
<evidence type="ECO:0000256" key="5">
    <source>
        <dbReference type="PIRNR" id="PIRNR000915"/>
    </source>
</evidence>
<dbReference type="InterPro" id="IPR006354">
    <property type="entry name" value="HAD-SF_hydro_IIA_hyp1"/>
</dbReference>
<proteinExistence type="inferred from homology"/>
<evidence type="ECO:0000256" key="7">
    <source>
        <dbReference type="PIRSR" id="PIRSR000915-2"/>
    </source>
</evidence>
<keyword evidence="4 5" id="KW-0460">Magnesium</keyword>
<accession>A0A1E5G203</accession>
<dbReference type="InterPro" id="IPR036412">
    <property type="entry name" value="HAD-like_sf"/>
</dbReference>
<dbReference type="GO" id="GO:0046872">
    <property type="term" value="F:metal ion binding"/>
    <property type="evidence" value="ECO:0007669"/>
    <property type="project" value="UniProtKB-KW"/>
</dbReference>
<feature type="active site" description="Proton donor" evidence="6">
    <location>
        <position position="22"/>
    </location>
</feature>
<evidence type="ECO:0000256" key="3">
    <source>
        <dbReference type="ARBA" id="ARBA00022801"/>
    </source>
</evidence>
<comment type="cofactor">
    <cofactor evidence="8">
        <name>Mg(2+)</name>
        <dbReference type="ChEBI" id="CHEBI:18420"/>
    </cofactor>
    <text evidence="8">Divalent metal ions. Mg(2+) is the most effective.</text>
</comment>
<dbReference type="EMBL" id="MIJE01000022">
    <property type="protein sequence ID" value="OEF97018.1"/>
    <property type="molecule type" value="Genomic_DNA"/>
</dbReference>
<dbReference type="SFLD" id="SFLDG01139">
    <property type="entry name" value="C2.A:_Pyridoxal_Phosphate_Phos"/>
    <property type="match status" value="1"/>
</dbReference>
<evidence type="ECO:0000256" key="6">
    <source>
        <dbReference type="PIRSR" id="PIRSR000915-1"/>
    </source>
</evidence>
<evidence type="ECO:0000313" key="9">
    <source>
        <dbReference type="EMBL" id="OEF97018.1"/>
    </source>
</evidence>
<gene>
    <name evidence="9" type="ORF">BHF68_05305</name>
</gene>
<evidence type="ECO:0000256" key="4">
    <source>
        <dbReference type="ARBA" id="ARBA00022842"/>
    </source>
</evidence>
<name>A0A1E5G203_9FIRM</name>
<dbReference type="NCBIfam" id="TIGR01460">
    <property type="entry name" value="HAD-SF-IIA"/>
    <property type="match status" value="1"/>
</dbReference>
<dbReference type="SFLD" id="SFLDS00003">
    <property type="entry name" value="Haloacid_Dehalogenase"/>
    <property type="match status" value="1"/>
</dbReference>
<evidence type="ECO:0000256" key="8">
    <source>
        <dbReference type="PIRSR" id="PIRSR000915-3"/>
    </source>
</evidence>
<feature type="binding site" evidence="7">
    <location>
        <position position="199"/>
    </location>
    <ligand>
        <name>substrate</name>
    </ligand>
</feature>
<dbReference type="RefSeq" id="WP_069643064.1">
    <property type="nucleotide sequence ID" value="NZ_MIJE01000022.1"/>
</dbReference>
<reference evidence="9 10" key="1">
    <citation type="submission" date="2016-09" db="EMBL/GenBank/DDBJ databases">
        <title>Draft genome sequence for the type strain of Desulfuribacillus alkaliarsenatis AHT28, an obligately anaerobic, sulfidogenic bacterium isolated from Russian soda lake sediments.</title>
        <authorList>
            <person name="Abin C.A."/>
            <person name="Hollibaugh J.T."/>
        </authorList>
    </citation>
    <scope>NUCLEOTIDE SEQUENCE [LARGE SCALE GENOMIC DNA]</scope>
    <source>
        <strain evidence="9 10">AHT28</strain>
    </source>
</reference>
<dbReference type="AlphaFoldDB" id="A0A1E5G203"/>
<feature type="binding site" evidence="8">
    <location>
        <position position="22"/>
    </location>
    <ligand>
        <name>Mg(2+)</name>
        <dbReference type="ChEBI" id="CHEBI:18420"/>
    </ligand>
</feature>
<evidence type="ECO:0000313" key="10">
    <source>
        <dbReference type="Proteomes" id="UP000094296"/>
    </source>
</evidence>
<dbReference type="GO" id="GO:0005737">
    <property type="term" value="C:cytoplasm"/>
    <property type="evidence" value="ECO:0007669"/>
    <property type="project" value="TreeGrafter"/>
</dbReference>
<dbReference type="CDD" id="cd07530">
    <property type="entry name" value="HAD_Pase_UmpH-like"/>
    <property type="match status" value="1"/>
</dbReference>
<keyword evidence="2 5" id="KW-0479">Metal-binding</keyword>
<sequence>MYNNDKQALQAKRYKGYFLDLDGTIYRGTEPIPEAIDFVKNLQEQDIPFLFLTNNSSKTQKQVADKICAFGLDITEDHVYTSSMAAARYLLETNKTSEDKQNDTVSVWIIGEDGLRDAMQSVGIPENETNPTYVVMGIDHYISYEKLATACLAITNGAKLLATNLDRAIPTERGLLPGNGSLVSVVTTATGVNPIVVGKPTSIITRFALEKIGLSKEDVIMVGDNYDTDIRTGFNAGMDTLLVYSGLTTKEEVSTYEQKPTYEVDTLKNWDIL</sequence>
<dbReference type="EC" id="3.1.3.-" evidence="5"/>
<dbReference type="InterPro" id="IPR006357">
    <property type="entry name" value="HAD-SF_hydro_IIA"/>
</dbReference>